<dbReference type="SUPFAM" id="SSF55874">
    <property type="entry name" value="ATPase domain of HSP90 chaperone/DNA topoisomerase II/histidine kinase"/>
    <property type="match status" value="1"/>
</dbReference>
<dbReference type="PANTHER" id="PTHR45453:SF1">
    <property type="entry name" value="PHOSPHATE REGULON SENSOR PROTEIN PHOR"/>
    <property type="match status" value="1"/>
</dbReference>
<dbReference type="OrthoDB" id="9813151at2"/>
<dbReference type="Gene3D" id="1.10.287.130">
    <property type="match status" value="1"/>
</dbReference>
<reference evidence="12 13" key="2">
    <citation type="submission" date="2012-02" db="EMBL/GenBank/DDBJ databases">
        <title>Improved High-Quality Draft sequence of Eubacterium cellulosolvens 6.</title>
        <authorList>
            <consortium name="US DOE Joint Genome Institute"/>
            <person name="Lucas S."/>
            <person name="Han J."/>
            <person name="Lapidus A."/>
            <person name="Cheng J.-F."/>
            <person name="Goodwin L."/>
            <person name="Pitluck S."/>
            <person name="Peters L."/>
            <person name="Mikhailova N."/>
            <person name="Gu W."/>
            <person name="Detter J.C."/>
            <person name="Han C."/>
            <person name="Tapia R."/>
            <person name="Land M."/>
            <person name="Hauser L."/>
            <person name="Kyrpides N."/>
            <person name="Ivanova N."/>
            <person name="Pagani I."/>
            <person name="Johnson E."/>
            <person name="Mukhopadhyay B."/>
            <person name="Anderson I."/>
            <person name="Woyke T."/>
        </authorList>
    </citation>
    <scope>NUCLEOTIDE SEQUENCE [LARGE SCALE GENOMIC DNA]</scope>
    <source>
        <strain evidence="12 13">6</strain>
    </source>
</reference>
<evidence type="ECO:0000313" key="12">
    <source>
        <dbReference type="EMBL" id="EIM55931.1"/>
    </source>
</evidence>
<evidence type="ECO:0000259" key="11">
    <source>
        <dbReference type="PROSITE" id="PS50109"/>
    </source>
</evidence>
<dbReference type="CDD" id="cd00075">
    <property type="entry name" value="HATPase"/>
    <property type="match status" value="1"/>
</dbReference>
<feature type="transmembrane region" description="Helical" evidence="10">
    <location>
        <begin position="128"/>
        <end position="154"/>
    </location>
</feature>
<dbReference type="PRINTS" id="PR00344">
    <property type="entry name" value="BCTRLSENSOR"/>
</dbReference>
<protein>
    <recommendedName>
        <fullName evidence="3">histidine kinase</fullName>
        <ecNumber evidence="3">2.7.13.3</ecNumber>
    </recommendedName>
</protein>
<dbReference type="GO" id="GO:0005886">
    <property type="term" value="C:plasma membrane"/>
    <property type="evidence" value="ECO:0007669"/>
    <property type="project" value="TreeGrafter"/>
</dbReference>
<evidence type="ECO:0000256" key="7">
    <source>
        <dbReference type="ARBA" id="ARBA00023012"/>
    </source>
</evidence>
<keyword evidence="6 12" id="KW-0418">Kinase</keyword>
<comment type="catalytic activity">
    <reaction evidence="1">
        <text>ATP + protein L-histidine = ADP + protein N-phospho-L-histidine.</text>
        <dbReference type="EC" id="2.7.13.3"/>
    </reaction>
</comment>
<keyword evidence="5" id="KW-0808">Transferase</keyword>
<dbReference type="InterPro" id="IPR036890">
    <property type="entry name" value="HATPase_C_sf"/>
</dbReference>
<evidence type="ECO:0000256" key="4">
    <source>
        <dbReference type="ARBA" id="ARBA00022553"/>
    </source>
</evidence>
<dbReference type="Pfam" id="PF00512">
    <property type="entry name" value="HisKA"/>
    <property type="match status" value="1"/>
</dbReference>
<dbReference type="InterPro" id="IPR036097">
    <property type="entry name" value="HisK_dim/P_sf"/>
</dbReference>
<keyword evidence="7" id="KW-0902">Two-component regulatory system</keyword>
<organism evidence="12 13">
    <name type="scientific">Eubacterium cellulosolvens (strain ATCC 43171 / JCM 9499 / 6)</name>
    <name type="common">Cillobacterium cellulosolvens</name>
    <dbReference type="NCBI Taxonomy" id="633697"/>
    <lineage>
        <taxon>Bacteria</taxon>
        <taxon>Bacillati</taxon>
        <taxon>Bacillota</taxon>
        <taxon>Clostridia</taxon>
        <taxon>Eubacteriales</taxon>
        <taxon>Eubacteriaceae</taxon>
        <taxon>Eubacterium</taxon>
    </lineage>
</organism>
<keyword evidence="8 10" id="KW-0472">Membrane</keyword>
<evidence type="ECO:0000256" key="10">
    <source>
        <dbReference type="SAM" id="Phobius"/>
    </source>
</evidence>
<dbReference type="Gene3D" id="3.30.565.10">
    <property type="entry name" value="Histidine kinase-like ATPase, C-terminal domain"/>
    <property type="match status" value="1"/>
</dbReference>
<dbReference type="HOGENOM" id="CLU_000445_89_39_9"/>
<dbReference type="InterPro" id="IPR005467">
    <property type="entry name" value="His_kinase_dom"/>
</dbReference>
<dbReference type="CDD" id="cd00082">
    <property type="entry name" value="HisKA"/>
    <property type="match status" value="1"/>
</dbReference>
<keyword evidence="13" id="KW-1185">Reference proteome</keyword>
<dbReference type="InterPro" id="IPR050351">
    <property type="entry name" value="BphY/WalK/GraS-like"/>
</dbReference>
<evidence type="ECO:0000313" key="13">
    <source>
        <dbReference type="Proteomes" id="UP000005753"/>
    </source>
</evidence>
<gene>
    <name evidence="12" type="ORF">EubceDRAFT1_0063</name>
</gene>
<dbReference type="GO" id="GO:0004721">
    <property type="term" value="F:phosphoprotein phosphatase activity"/>
    <property type="evidence" value="ECO:0007669"/>
    <property type="project" value="TreeGrafter"/>
</dbReference>
<dbReference type="STRING" id="633697.EubceDRAFT1_0063"/>
<evidence type="ECO:0000256" key="2">
    <source>
        <dbReference type="ARBA" id="ARBA00004370"/>
    </source>
</evidence>
<evidence type="ECO:0000256" key="6">
    <source>
        <dbReference type="ARBA" id="ARBA00022777"/>
    </source>
</evidence>
<feature type="domain" description="Histidine kinase" evidence="11">
    <location>
        <begin position="240"/>
        <end position="454"/>
    </location>
</feature>
<dbReference type="AlphaFoldDB" id="I5AQ58"/>
<dbReference type="EMBL" id="CM001487">
    <property type="protein sequence ID" value="EIM55931.1"/>
    <property type="molecule type" value="Genomic_DNA"/>
</dbReference>
<dbReference type="GO" id="GO:0016036">
    <property type="term" value="P:cellular response to phosphate starvation"/>
    <property type="evidence" value="ECO:0007669"/>
    <property type="project" value="TreeGrafter"/>
</dbReference>
<proteinExistence type="predicted"/>
<dbReference type="EC" id="2.7.13.3" evidence="3"/>
<dbReference type="PROSITE" id="PS50109">
    <property type="entry name" value="HIS_KIN"/>
    <property type="match status" value="1"/>
</dbReference>
<keyword evidence="10" id="KW-0812">Transmembrane</keyword>
<dbReference type="FunFam" id="3.30.565.10:FF:000006">
    <property type="entry name" value="Sensor histidine kinase WalK"/>
    <property type="match status" value="1"/>
</dbReference>
<dbReference type="eggNOG" id="COG5002">
    <property type="taxonomic scope" value="Bacteria"/>
</dbReference>
<dbReference type="GO" id="GO:0000155">
    <property type="term" value="F:phosphorelay sensor kinase activity"/>
    <property type="evidence" value="ECO:0007669"/>
    <property type="project" value="InterPro"/>
</dbReference>
<dbReference type="SMART" id="SM00387">
    <property type="entry name" value="HATPase_c"/>
    <property type="match status" value="1"/>
</dbReference>
<keyword evidence="4" id="KW-0597">Phosphoprotein</keyword>
<dbReference type="InterPro" id="IPR004358">
    <property type="entry name" value="Sig_transdc_His_kin-like_C"/>
</dbReference>
<reference evidence="12 13" key="1">
    <citation type="submission" date="2010-08" db="EMBL/GenBank/DDBJ databases">
        <authorList>
            <consortium name="US DOE Joint Genome Institute (JGI-PGF)"/>
            <person name="Lucas S."/>
            <person name="Copeland A."/>
            <person name="Lapidus A."/>
            <person name="Cheng J.-F."/>
            <person name="Bruce D."/>
            <person name="Goodwin L."/>
            <person name="Pitluck S."/>
            <person name="Land M.L."/>
            <person name="Hauser L."/>
            <person name="Chang Y.-J."/>
            <person name="Anderson I.J."/>
            <person name="Johnson E."/>
            <person name="Mulhopadhyay B."/>
            <person name="Kyrpides N."/>
            <person name="Woyke T.J."/>
        </authorList>
    </citation>
    <scope>NUCLEOTIDE SEQUENCE [LARGE SCALE GENOMIC DNA]</scope>
    <source>
        <strain evidence="12 13">6</strain>
    </source>
</reference>
<evidence type="ECO:0000256" key="9">
    <source>
        <dbReference type="SAM" id="MobiDB-lite"/>
    </source>
</evidence>
<dbReference type="InterPro" id="IPR003594">
    <property type="entry name" value="HATPase_dom"/>
</dbReference>
<dbReference type="SUPFAM" id="SSF47384">
    <property type="entry name" value="Homodimeric domain of signal transducing histidine kinase"/>
    <property type="match status" value="1"/>
</dbReference>
<dbReference type="PANTHER" id="PTHR45453">
    <property type="entry name" value="PHOSPHATE REGULON SENSOR PROTEIN PHOR"/>
    <property type="match status" value="1"/>
</dbReference>
<dbReference type="FunFam" id="1.10.287.130:FF:000001">
    <property type="entry name" value="Two-component sensor histidine kinase"/>
    <property type="match status" value="1"/>
</dbReference>
<dbReference type="Proteomes" id="UP000005753">
    <property type="component" value="Chromosome"/>
</dbReference>
<comment type="subcellular location">
    <subcellularLocation>
        <location evidence="2">Membrane</location>
    </subcellularLocation>
</comment>
<evidence type="ECO:0000256" key="8">
    <source>
        <dbReference type="ARBA" id="ARBA00023136"/>
    </source>
</evidence>
<dbReference type="Pfam" id="PF02518">
    <property type="entry name" value="HATPase_c"/>
    <property type="match status" value="1"/>
</dbReference>
<evidence type="ECO:0000256" key="1">
    <source>
        <dbReference type="ARBA" id="ARBA00000085"/>
    </source>
</evidence>
<evidence type="ECO:0000256" key="5">
    <source>
        <dbReference type="ARBA" id="ARBA00022679"/>
    </source>
</evidence>
<keyword evidence="10" id="KW-1133">Transmembrane helix</keyword>
<sequence length="454" mass="52635">MTGTQKQKRTGQYSNGKGKQSGRPQNDNRAGTQKSGTGGQPVNKKMSSITRSLFWSGLWEKVGLYIKADLVLFLAIVFGFVLDREYAKFGNISFRRWFYFTWKGGLEHLTMVLTDHKFEKVYYREVCYYPFLALTALMVTVIFLQFMHLVFSAYSEHRKIRKILKPINDLALKADELNRFSFSDTEKYHRLEEAIGEIDPEHEGTLHLGDSDLAGIEGAMNNLIIRMRDSYKQQARFVNDASHELRTPIAVIKGYANMLERWGREDEKVLDESVTAISHEAEHMNILVEQLLFLARGDAGRTKLSMEEISLNELMQEIYEESLMIDENHIYRFRQIETAIRVWADPTMLKQAIRILVDNAAKYTKEKDEIILSLGYDENRNPYLQVQDTGIGMKEADVMHMFERFYRSDEVRSYNGTGLGLSIAKWIVDKHRGHFRVLSREGLGTRIRVVLDRR</sequence>
<dbReference type="InterPro" id="IPR003661">
    <property type="entry name" value="HisK_dim/P_dom"/>
</dbReference>
<accession>I5AQ58</accession>
<feature type="compositionally biased region" description="Polar residues" evidence="9">
    <location>
        <begin position="1"/>
        <end position="35"/>
    </location>
</feature>
<name>I5AQ58_EUBC6</name>
<feature type="region of interest" description="Disordered" evidence="9">
    <location>
        <begin position="1"/>
        <end position="44"/>
    </location>
</feature>
<evidence type="ECO:0000256" key="3">
    <source>
        <dbReference type="ARBA" id="ARBA00012438"/>
    </source>
</evidence>
<dbReference type="SMART" id="SM00388">
    <property type="entry name" value="HisKA"/>
    <property type="match status" value="1"/>
</dbReference>